<dbReference type="InterPro" id="IPR022584">
    <property type="entry name" value="DUF2937"/>
</dbReference>
<protein>
    <submittedName>
        <fullName evidence="3">DUF2937 family protein</fullName>
    </submittedName>
</protein>
<keyword evidence="4" id="KW-1185">Reference proteome</keyword>
<dbReference type="RefSeq" id="WP_169625825.1">
    <property type="nucleotide sequence ID" value="NZ_JABBNT010000004.1"/>
</dbReference>
<keyword evidence="2" id="KW-1133">Transmembrane helix</keyword>
<comment type="caution">
    <text evidence="3">The sequence shown here is derived from an EMBL/GenBank/DDBJ whole genome shotgun (WGS) entry which is preliminary data.</text>
</comment>
<feature type="coiled-coil region" evidence="1">
    <location>
        <begin position="28"/>
        <end position="55"/>
    </location>
</feature>
<gene>
    <name evidence="3" type="ORF">HH303_13095</name>
</gene>
<organism evidence="3 4">
    <name type="scientific">Pacificispira spongiicola</name>
    <dbReference type="NCBI Taxonomy" id="2729598"/>
    <lineage>
        <taxon>Bacteria</taxon>
        <taxon>Pseudomonadati</taxon>
        <taxon>Pseudomonadota</taxon>
        <taxon>Alphaproteobacteria</taxon>
        <taxon>Rhodospirillales</taxon>
        <taxon>Rhodospirillaceae</taxon>
        <taxon>Pacificispira</taxon>
    </lineage>
</organism>
<name>A0A7Y0E1H4_9PROT</name>
<evidence type="ECO:0000313" key="4">
    <source>
        <dbReference type="Proteomes" id="UP000539372"/>
    </source>
</evidence>
<dbReference type="AlphaFoldDB" id="A0A7Y0E1H4"/>
<keyword evidence="1" id="KW-0175">Coiled coil</keyword>
<evidence type="ECO:0000256" key="2">
    <source>
        <dbReference type="SAM" id="Phobius"/>
    </source>
</evidence>
<keyword evidence="2" id="KW-0812">Transmembrane</keyword>
<proteinExistence type="predicted"/>
<evidence type="ECO:0000313" key="3">
    <source>
        <dbReference type="EMBL" id="NMM45423.1"/>
    </source>
</evidence>
<evidence type="ECO:0000256" key="1">
    <source>
        <dbReference type="SAM" id="Coils"/>
    </source>
</evidence>
<dbReference type="EMBL" id="JABBNT010000004">
    <property type="protein sequence ID" value="NMM45423.1"/>
    <property type="molecule type" value="Genomic_DNA"/>
</dbReference>
<keyword evidence="2" id="KW-0472">Membrane</keyword>
<accession>A0A7Y0E1H4</accession>
<dbReference type="Proteomes" id="UP000539372">
    <property type="component" value="Unassembled WGS sequence"/>
</dbReference>
<dbReference type="Pfam" id="PF11157">
    <property type="entry name" value="DUF2937"/>
    <property type="match status" value="1"/>
</dbReference>
<sequence>MVRSLHLIFALTCAILMSQFPAYHQQYLQRLGGALDEVREQIAALDDRAAKAGMERYDYVRHFRNNPDPVISGEGEAMVQTLARQTWLIDALDRLRGAPWYMILVEDAFHLDPAIARNTLQDFQPAVPLSISGGAHAFLGFFIGYLLPAILWSLMPFRRARREA</sequence>
<feature type="transmembrane region" description="Helical" evidence="2">
    <location>
        <begin position="135"/>
        <end position="155"/>
    </location>
</feature>
<reference evidence="3 4" key="1">
    <citation type="submission" date="2020-04" db="EMBL/GenBank/DDBJ databases">
        <title>Rhodospirillaceae bacterium KN72 isolated from deep sea.</title>
        <authorList>
            <person name="Zhang D.-C."/>
        </authorList>
    </citation>
    <scope>NUCLEOTIDE SEQUENCE [LARGE SCALE GENOMIC DNA]</scope>
    <source>
        <strain evidence="3 4">KN72</strain>
    </source>
</reference>